<keyword evidence="2" id="KW-1185">Reference proteome</keyword>
<protein>
    <submittedName>
        <fullName evidence="1">Uncharacterized protein</fullName>
    </submittedName>
</protein>
<proteinExistence type="predicted"/>
<sequence length="61" mass="6499">MSTNPTAPTADKGDYLDQAVAMATSKGGHATDRKTTEKISDAIRSFFKKITGKDVPVADKN</sequence>
<accession>A0A166P6Q0</accession>
<dbReference type="AlphaFoldDB" id="A0A166P6Q0"/>
<dbReference type="OrthoDB" id="3050608at2759"/>
<name>A0A166P6Q0_9AGAM</name>
<gene>
    <name evidence="1" type="ORF">FIBSPDRAFT_949882</name>
</gene>
<dbReference type="Proteomes" id="UP000076532">
    <property type="component" value="Unassembled WGS sequence"/>
</dbReference>
<dbReference type="EMBL" id="KV417518">
    <property type="protein sequence ID" value="KZP25770.1"/>
    <property type="molecule type" value="Genomic_DNA"/>
</dbReference>
<reference evidence="1 2" key="1">
    <citation type="journal article" date="2016" name="Mol. Biol. Evol.">
        <title>Comparative Genomics of Early-Diverging Mushroom-Forming Fungi Provides Insights into the Origins of Lignocellulose Decay Capabilities.</title>
        <authorList>
            <person name="Nagy L.G."/>
            <person name="Riley R."/>
            <person name="Tritt A."/>
            <person name="Adam C."/>
            <person name="Daum C."/>
            <person name="Floudas D."/>
            <person name="Sun H."/>
            <person name="Yadav J.S."/>
            <person name="Pangilinan J."/>
            <person name="Larsson K.H."/>
            <person name="Matsuura K."/>
            <person name="Barry K."/>
            <person name="Labutti K."/>
            <person name="Kuo R."/>
            <person name="Ohm R.A."/>
            <person name="Bhattacharya S.S."/>
            <person name="Shirouzu T."/>
            <person name="Yoshinaga Y."/>
            <person name="Martin F.M."/>
            <person name="Grigoriev I.V."/>
            <person name="Hibbett D.S."/>
        </authorList>
    </citation>
    <scope>NUCLEOTIDE SEQUENCE [LARGE SCALE GENOMIC DNA]</scope>
    <source>
        <strain evidence="1 2">CBS 109695</strain>
    </source>
</reference>
<organism evidence="1 2">
    <name type="scientific">Athelia psychrophila</name>
    <dbReference type="NCBI Taxonomy" id="1759441"/>
    <lineage>
        <taxon>Eukaryota</taxon>
        <taxon>Fungi</taxon>
        <taxon>Dikarya</taxon>
        <taxon>Basidiomycota</taxon>
        <taxon>Agaricomycotina</taxon>
        <taxon>Agaricomycetes</taxon>
        <taxon>Agaricomycetidae</taxon>
        <taxon>Atheliales</taxon>
        <taxon>Atheliaceae</taxon>
        <taxon>Athelia</taxon>
    </lineage>
</organism>
<evidence type="ECO:0000313" key="2">
    <source>
        <dbReference type="Proteomes" id="UP000076532"/>
    </source>
</evidence>
<evidence type="ECO:0000313" key="1">
    <source>
        <dbReference type="EMBL" id="KZP25770.1"/>
    </source>
</evidence>